<dbReference type="KEGG" id="abp:AGABI1DRAFT93847"/>
<dbReference type="AlphaFoldDB" id="K5VR38"/>
<dbReference type="GeneID" id="18832530"/>
<evidence type="ECO:0000256" key="1">
    <source>
        <dbReference type="SAM" id="MobiDB-lite"/>
    </source>
</evidence>
<dbReference type="RefSeq" id="XP_007332535.1">
    <property type="nucleotide sequence ID" value="XM_007332473.1"/>
</dbReference>
<name>K5VR38_AGABU</name>
<feature type="region of interest" description="Disordered" evidence="1">
    <location>
        <begin position="53"/>
        <end position="84"/>
    </location>
</feature>
<proteinExistence type="predicted"/>
<feature type="compositionally biased region" description="Low complexity" evidence="1">
    <location>
        <begin position="59"/>
        <end position="84"/>
    </location>
</feature>
<gene>
    <name evidence="2" type="ORF">AGABI1DRAFT_93847</name>
</gene>
<sequence>MASTGGSAPPIFADAAKFNGLNWVTWKGLVKIAAELQGVYGYLDGSIINSTTPSPTPPTITAATPATTTPSSPETSWESTTPTPSEWKVRNAWAMGLLIYNTSDPVGLGINIHGTAADAWKSYMETYEVVSEIAVLNAELDLQLHRLYNTYAYQVGQCYSSRCHHRR</sequence>
<evidence type="ECO:0000313" key="3">
    <source>
        <dbReference type="Proteomes" id="UP000008493"/>
    </source>
</evidence>
<dbReference type="EMBL" id="JH971399">
    <property type="protein sequence ID" value="EKM76934.1"/>
    <property type="molecule type" value="Genomic_DNA"/>
</dbReference>
<keyword evidence="3" id="KW-1185">Reference proteome</keyword>
<evidence type="ECO:0000313" key="2">
    <source>
        <dbReference type="EMBL" id="EKM76934.1"/>
    </source>
</evidence>
<dbReference type="OMA" id="NSDIDAH"/>
<organism evidence="2 3">
    <name type="scientific">Agaricus bisporus var. burnettii (strain JB137-S8 / ATCC MYA-4627 / FGSC 10392)</name>
    <name type="common">White button mushroom</name>
    <dbReference type="NCBI Taxonomy" id="597362"/>
    <lineage>
        <taxon>Eukaryota</taxon>
        <taxon>Fungi</taxon>
        <taxon>Dikarya</taxon>
        <taxon>Basidiomycota</taxon>
        <taxon>Agaricomycotina</taxon>
        <taxon>Agaricomycetes</taxon>
        <taxon>Agaricomycetidae</taxon>
        <taxon>Agaricales</taxon>
        <taxon>Agaricineae</taxon>
        <taxon>Agaricaceae</taxon>
        <taxon>Agaricus</taxon>
    </lineage>
</organism>
<reference evidence="3" key="1">
    <citation type="journal article" date="2012" name="Proc. Natl. Acad. Sci. U.S.A.">
        <title>Genome sequence of the button mushroom Agaricus bisporus reveals mechanisms governing adaptation to a humic-rich ecological niche.</title>
        <authorList>
            <person name="Morin E."/>
            <person name="Kohler A."/>
            <person name="Baker A.R."/>
            <person name="Foulongne-Oriol M."/>
            <person name="Lombard V."/>
            <person name="Nagy L.G."/>
            <person name="Ohm R.A."/>
            <person name="Patyshakuliyeva A."/>
            <person name="Brun A."/>
            <person name="Aerts A.L."/>
            <person name="Bailey A.M."/>
            <person name="Billette C."/>
            <person name="Coutinho P.M."/>
            <person name="Deakin G."/>
            <person name="Doddapaneni H."/>
            <person name="Floudas D."/>
            <person name="Grimwood J."/>
            <person name="Hilden K."/>
            <person name="Kuees U."/>
            <person name="LaButti K.M."/>
            <person name="Lapidus A."/>
            <person name="Lindquist E.A."/>
            <person name="Lucas S.M."/>
            <person name="Murat C."/>
            <person name="Riley R.W."/>
            <person name="Salamov A.A."/>
            <person name="Schmutz J."/>
            <person name="Subramanian V."/>
            <person name="Woesten H.A.B."/>
            <person name="Xu J."/>
            <person name="Eastwood D.C."/>
            <person name="Foster G.D."/>
            <person name="Sonnenberg A.S."/>
            <person name="Cullen D."/>
            <person name="de Vries R.P."/>
            <person name="Lundell T."/>
            <person name="Hibbett D.S."/>
            <person name="Henrissat B."/>
            <person name="Burton K.S."/>
            <person name="Kerrigan R.W."/>
            <person name="Challen M.P."/>
            <person name="Grigoriev I.V."/>
            <person name="Martin F."/>
        </authorList>
    </citation>
    <scope>NUCLEOTIDE SEQUENCE [LARGE SCALE GENOMIC DNA]</scope>
    <source>
        <strain evidence="3">JB137-S8 / ATCC MYA-4627 / FGSC 10392</strain>
    </source>
</reference>
<dbReference type="HOGENOM" id="CLU_135711_0_0_1"/>
<dbReference type="Proteomes" id="UP000008493">
    <property type="component" value="Unassembled WGS sequence"/>
</dbReference>
<dbReference type="OrthoDB" id="3054003at2759"/>
<dbReference type="InParanoid" id="K5VR38"/>
<accession>K5VR38</accession>
<protein>
    <submittedName>
        <fullName evidence="2">Uncharacterized protein</fullName>
    </submittedName>
</protein>